<dbReference type="EMBL" id="JAEPRD010000022">
    <property type="protein sequence ID" value="KAG2207906.1"/>
    <property type="molecule type" value="Genomic_DNA"/>
</dbReference>
<protein>
    <submittedName>
        <fullName evidence="1">Uncharacterized protein</fullName>
    </submittedName>
</protein>
<proteinExistence type="predicted"/>
<reference evidence="1" key="1">
    <citation type="submission" date="2020-12" db="EMBL/GenBank/DDBJ databases">
        <title>Metabolic potential, ecology and presence of endohyphal bacteria is reflected in genomic diversity of Mucoromycotina.</title>
        <authorList>
            <person name="Muszewska A."/>
            <person name="Okrasinska A."/>
            <person name="Steczkiewicz K."/>
            <person name="Drgas O."/>
            <person name="Orlowska M."/>
            <person name="Perlinska-Lenart U."/>
            <person name="Aleksandrzak-Piekarczyk T."/>
            <person name="Szatraj K."/>
            <person name="Zielenkiewicz U."/>
            <person name="Pilsyk S."/>
            <person name="Malc E."/>
            <person name="Mieczkowski P."/>
            <person name="Kruszewska J.S."/>
            <person name="Biernat P."/>
            <person name="Pawlowska J."/>
        </authorList>
    </citation>
    <scope>NUCLEOTIDE SEQUENCE</scope>
    <source>
        <strain evidence="1">WA0000017839</strain>
    </source>
</reference>
<evidence type="ECO:0000313" key="2">
    <source>
        <dbReference type="Proteomes" id="UP000603453"/>
    </source>
</evidence>
<sequence length="283" mass="33729">MKLYQFCKDAILHPNVSIVYSRVTRHEGRIVDEVNLGAFLNIKDILKVGWKVRTEDIDYEASAVSSEYVIKGDNTPRVIYRVYKLDRPEQERDDEESVTNFRNIIDTLHTSEKERIYQKNLKKFTRKTFVFFACLDNFDKDWPQDFLVTEKTINFDDLYWSVRGWNCVSENKLRVDKSSLYFKLQLPMTPKQAMICAYMHCIKILMCAGCCHAWSHQDLLNLLRYRQAYIQAARTTLLDDEAYRMQKKFKYCKLWIQFLNNENAFARRTPGFRRTIKHMLFSS</sequence>
<name>A0A8H7V2N1_9FUNG</name>
<evidence type="ECO:0000313" key="1">
    <source>
        <dbReference type="EMBL" id="KAG2207906.1"/>
    </source>
</evidence>
<dbReference type="AlphaFoldDB" id="A0A8H7V2N1"/>
<comment type="caution">
    <text evidence="1">The sequence shown here is derived from an EMBL/GenBank/DDBJ whole genome shotgun (WGS) entry which is preliminary data.</text>
</comment>
<accession>A0A8H7V2N1</accession>
<dbReference type="Proteomes" id="UP000603453">
    <property type="component" value="Unassembled WGS sequence"/>
</dbReference>
<organism evidence="1 2">
    <name type="scientific">Mucor saturninus</name>
    <dbReference type="NCBI Taxonomy" id="64648"/>
    <lineage>
        <taxon>Eukaryota</taxon>
        <taxon>Fungi</taxon>
        <taxon>Fungi incertae sedis</taxon>
        <taxon>Mucoromycota</taxon>
        <taxon>Mucoromycotina</taxon>
        <taxon>Mucoromycetes</taxon>
        <taxon>Mucorales</taxon>
        <taxon>Mucorineae</taxon>
        <taxon>Mucoraceae</taxon>
        <taxon>Mucor</taxon>
    </lineage>
</organism>
<keyword evidence="2" id="KW-1185">Reference proteome</keyword>
<gene>
    <name evidence="1" type="ORF">INT47_010890</name>
</gene>